<dbReference type="PANTHER" id="PTHR15284">
    <property type="entry name" value="NUCLEAR FACTOR INTERLEUKIN-3-REGULATED PROTEIN"/>
    <property type="match status" value="1"/>
</dbReference>
<dbReference type="FunFam" id="1.20.5.170:FF:000025">
    <property type="entry name" value="nuclear factor interleukin-3-regulated protein-like"/>
    <property type="match status" value="1"/>
</dbReference>
<feature type="compositionally biased region" description="Basic and acidic residues" evidence="7">
    <location>
        <begin position="458"/>
        <end position="474"/>
    </location>
</feature>
<dbReference type="GO" id="GO:0003677">
    <property type="term" value="F:DNA binding"/>
    <property type="evidence" value="ECO:0007669"/>
    <property type="project" value="UniProtKB-KW"/>
</dbReference>
<dbReference type="GO" id="GO:0005634">
    <property type="term" value="C:nucleus"/>
    <property type="evidence" value="ECO:0007669"/>
    <property type="project" value="TreeGrafter"/>
</dbReference>
<evidence type="ECO:0000259" key="8">
    <source>
        <dbReference type="PROSITE" id="PS50217"/>
    </source>
</evidence>
<evidence type="ECO:0000256" key="6">
    <source>
        <dbReference type="SAM" id="Coils"/>
    </source>
</evidence>
<protein>
    <submittedName>
        <fullName evidence="10">BZIP domain-containing protein</fullName>
    </submittedName>
</protein>
<dbReference type="PROSITE" id="PS00036">
    <property type="entry name" value="BZIP_BASIC"/>
    <property type="match status" value="1"/>
</dbReference>
<evidence type="ECO:0000313" key="10">
    <source>
        <dbReference type="WBParaSite" id="TMUE_1000004749.1"/>
    </source>
</evidence>
<keyword evidence="4" id="KW-0804">Transcription</keyword>
<dbReference type="InterPro" id="IPR047106">
    <property type="entry name" value="NFIL3-like_bZIP"/>
</dbReference>
<keyword evidence="6" id="KW-0175">Coiled coil</keyword>
<dbReference type="PANTHER" id="PTHR15284:SF0">
    <property type="entry name" value="GH23983P"/>
    <property type="match status" value="1"/>
</dbReference>
<dbReference type="WBParaSite" id="TMUE_1000004749.1">
    <property type="protein sequence ID" value="TMUE_1000004749.1"/>
    <property type="gene ID" value="WBGene00293851"/>
</dbReference>
<accession>A0A5S6QC25</accession>
<keyword evidence="5" id="KW-0539">Nucleus</keyword>
<dbReference type="AlphaFoldDB" id="A0A5S6QC25"/>
<dbReference type="CDD" id="cd14694">
    <property type="entry name" value="bZIP_NFIL3"/>
    <property type="match status" value="1"/>
</dbReference>
<dbReference type="InterPro" id="IPR046347">
    <property type="entry name" value="bZIP_sf"/>
</dbReference>
<evidence type="ECO:0000313" key="9">
    <source>
        <dbReference type="Proteomes" id="UP000046395"/>
    </source>
</evidence>
<dbReference type="PROSITE" id="PS50217">
    <property type="entry name" value="BZIP"/>
    <property type="match status" value="2"/>
</dbReference>
<evidence type="ECO:0000256" key="4">
    <source>
        <dbReference type="ARBA" id="ARBA00023163"/>
    </source>
</evidence>
<dbReference type="SUPFAM" id="SSF57959">
    <property type="entry name" value="Leucine zipper domain"/>
    <property type="match status" value="2"/>
</dbReference>
<keyword evidence="9" id="KW-1185">Reference proteome</keyword>
<evidence type="ECO:0000256" key="2">
    <source>
        <dbReference type="ARBA" id="ARBA00023015"/>
    </source>
</evidence>
<feature type="compositionally biased region" description="Polar residues" evidence="7">
    <location>
        <begin position="388"/>
        <end position="399"/>
    </location>
</feature>
<dbReference type="CDD" id="cd14695">
    <property type="entry name" value="bZIP_HLF"/>
    <property type="match status" value="1"/>
</dbReference>
<dbReference type="Gene3D" id="1.20.5.170">
    <property type="match status" value="2"/>
</dbReference>
<evidence type="ECO:0000256" key="1">
    <source>
        <dbReference type="ARBA" id="ARBA00006079"/>
    </source>
</evidence>
<keyword evidence="2" id="KW-0805">Transcription regulation</keyword>
<dbReference type="InterPro" id="IPR047229">
    <property type="entry name" value="NFIL3-like"/>
</dbReference>
<reference evidence="10" key="1">
    <citation type="submission" date="2019-12" db="UniProtKB">
        <authorList>
            <consortium name="WormBaseParasite"/>
        </authorList>
    </citation>
    <scope>IDENTIFICATION</scope>
</reference>
<sequence length="584" mass="65214">MRTRKQNYKTRSVHPALRRKTRAVSLATIRCTQNGTNGSRCFTDNQFGNNACACTPTPSPTARFELQTNFGRQIGSHESQHLLAIPVNKSTVFQSSEQSALIGRSATTYDRTKVCTLNEGFPVNDGVMPRKDDVPLANGAHDDQTKDKEAGRHRSEGSFKEEPRYTGRRWTTTTTTPDGGKDEHYWEKRRRNNEAAKRSRERRRLNDMATEAKLLELSEENCLLKNELETFRKILPFANHAPLANALSAPACPTVVTSARPMLTRINSYPTENLTSYPDNLWNCRRLSSPAVPQLHSSKAVQLASLFGYTFPYGNSILMGQLQQANASSPKTLMENLARAVEYPHSWEGDLFKLTDNETGSGANSTCANGPAGWPTLGNIREGLTVWPTATNGSRNGAPTSPMLRNGVDSPPNGERNSTEDLSSIRSSSSCDTHSGSVKKSSAPKRSANESQRGARQPTDRYAERRRRNNEAAKRCRANRRALFESRYKRVQQLERENARIKAEATQLNQELEKLKATIARRVSLSNGYHPGDNDHPMLTCRSSSDTDASTDQYNVEVDTNDQYQMLYNPDVNCRSFEKEQSVA</sequence>
<feature type="compositionally biased region" description="Low complexity" evidence="7">
    <location>
        <begin position="420"/>
        <end position="435"/>
    </location>
</feature>
<organism evidence="9 10">
    <name type="scientific">Trichuris muris</name>
    <name type="common">Mouse whipworm</name>
    <dbReference type="NCBI Taxonomy" id="70415"/>
    <lineage>
        <taxon>Eukaryota</taxon>
        <taxon>Metazoa</taxon>
        <taxon>Ecdysozoa</taxon>
        <taxon>Nematoda</taxon>
        <taxon>Enoplea</taxon>
        <taxon>Dorylaimia</taxon>
        <taxon>Trichinellida</taxon>
        <taxon>Trichuridae</taxon>
        <taxon>Trichuris</taxon>
    </lineage>
</organism>
<feature type="compositionally biased region" description="Basic and acidic residues" evidence="7">
    <location>
        <begin position="128"/>
        <end position="165"/>
    </location>
</feature>
<feature type="coiled-coil region" evidence="6">
    <location>
        <begin position="484"/>
        <end position="522"/>
    </location>
</feature>
<name>A0A5S6QC25_TRIMR</name>
<evidence type="ECO:0000256" key="3">
    <source>
        <dbReference type="ARBA" id="ARBA00023125"/>
    </source>
</evidence>
<proteinExistence type="inferred from homology"/>
<dbReference type="Proteomes" id="UP000046395">
    <property type="component" value="Unassembled WGS sequence"/>
</dbReference>
<feature type="region of interest" description="Disordered" evidence="7">
    <location>
        <begin position="125"/>
        <end position="204"/>
    </location>
</feature>
<feature type="compositionally biased region" description="Basic and acidic residues" evidence="7">
    <location>
        <begin position="179"/>
        <end position="198"/>
    </location>
</feature>
<dbReference type="Pfam" id="PF07716">
    <property type="entry name" value="bZIP_2"/>
    <property type="match status" value="2"/>
</dbReference>
<feature type="region of interest" description="Disordered" evidence="7">
    <location>
        <begin position="387"/>
        <end position="476"/>
    </location>
</feature>
<comment type="similarity">
    <text evidence="1">Belongs to the bZIP family. NFIL3 subfamily.</text>
</comment>
<dbReference type="SMART" id="SM00338">
    <property type="entry name" value="BRLZ"/>
    <property type="match status" value="2"/>
</dbReference>
<keyword evidence="3" id="KW-0238">DNA-binding</keyword>
<feature type="domain" description="BZIP" evidence="8">
    <location>
        <begin position="459"/>
        <end position="522"/>
    </location>
</feature>
<dbReference type="GO" id="GO:0003700">
    <property type="term" value="F:DNA-binding transcription factor activity"/>
    <property type="evidence" value="ECO:0007669"/>
    <property type="project" value="InterPro"/>
</dbReference>
<evidence type="ECO:0000256" key="7">
    <source>
        <dbReference type="SAM" id="MobiDB-lite"/>
    </source>
</evidence>
<dbReference type="STRING" id="70415.A0A5S6QC25"/>
<dbReference type="GO" id="GO:0007623">
    <property type="term" value="P:circadian rhythm"/>
    <property type="evidence" value="ECO:0007669"/>
    <property type="project" value="TreeGrafter"/>
</dbReference>
<feature type="domain" description="BZIP" evidence="8">
    <location>
        <begin position="182"/>
        <end position="233"/>
    </location>
</feature>
<evidence type="ECO:0000256" key="5">
    <source>
        <dbReference type="ARBA" id="ARBA00023242"/>
    </source>
</evidence>
<dbReference type="InterPro" id="IPR004827">
    <property type="entry name" value="bZIP"/>
</dbReference>